<feature type="domain" description="Protein-glutamine gamma-glutamyltransferase-like C-terminal" evidence="2">
    <location>
        <begin position="149"/>
        <end position="217"/>
    </location>
</feature>
<protein>
    <recommendedName>
        <fullName evidence="2">Protein-glutamine gamma-glutamyltransferase-like C-terminal domain-containing protein</fullName>
    </recommendedName>
</protein>
<gene>
    <name evidence="3" type="ORF">FRUB_04322</name>
</gene>
<proteinExistence type="predicted"/>
<dbReference type="AlphaFoldDB" id="A0A225DRI1"/>
<evidence type="ECO:0000313" key="3">
    <source>
        <dbReference type="EMBL" id="OWK42244.1"/>
    </source>
</evidence>
<feature type="transmembrane region" description="Helical" evidence="1">
    <location>
        <begin position="76"/>
        <end position="98"/>
    </location>
</feature>
<keyword evidence="1" id="KW-1133">Transmembrane helix</keyword>
<keyword evidence="1" id="KW-0812">Transmembrane</keyword>
<keyword evidence="1" id="KW-0472">Membrane</keyword>
<organism evidence="3 4">
    <name type="scientific">Fimbriiglobus ruber</name>
    <dbReference type="NCBI Taxonomy" id="1908690"/>
    <lineage>
        <taxon>Bacteria</taxon>
        <taxon>Pseudomonadati</taxon>
        <taxon>Planctomycetota</taxon>
        <taxon>Planctomycetia</taxon>
        <taxon>Gemmatales</taxon>
        <taxon>Gemmataceae</taxon>
        <taxon>Fimbriiglobus</taxon>
    </lineage>
</organism>
<evidence type="ECO:0000259" key="2">
    <source>
        <dbReference type="Pfam" id="PF13559"/>
    </source>
</evidence>
<keyword evidence="4" id="KW-1185">Reference proteome</keyword>
<evidence type="ECO:0000313" key="4">
    <source>
        <dbReference type="Proteomes" id="UP000214646"/>
    </source>
</evidence>
<reference evidence="4" key="1">
    <citation type="submission" date="2017-06" db="EMBL/GenBank/DDBJ databases">
        <title>Genome analysis of Fimbriiglobus ruber SP5, the first member of the order Planctomycetales with confirmed chitinolytic capability.</title>
        <authorList>
            <person name="Ravin N.V."/>
            <person name="Rakitin A.L."/>
            <person name="Ivanova A.A."/>
            <person name="Beletsky A.V."/>
            <person name="Kulichevskaya I.S."/>
            <person name="Mardanov A.V."/>
            <person name="Dedysh S.N."/>
        </authorList>
    </citation>
    <scope>NUCLEOTIDE SEQUENCE [LARGE SCALE GENOMIC DNA]</scope>
    <source>
        <strain evidence="4">SP5</strain>
    </source>
</reference>
<dbReference type="RefSeq" id="WP_161967498.1">
    <property type="nucleotide sequence ID" value="NZ_NIDE01000005.1"/>
</dbReference>
<sequence length="223" mass="24954">MTGRPTPWLVAIAIALFVGPAAGTVPDPPVSAIRETAGGVFNRPEFRPERSEPSWLVRQFLAFFTWLGGLYETSPLLFWLVLVACLVALAAMIGLIVVQIRFVFARGGWGRTASDNRAVERARLSDSYREEAARKAAAGDYTEAVRFLFLSLVYRFDERGKVNFQTAYTNREYLDLLDDRVKVHDALAVIVDALDEHWYGQRPCGRAQYEACLTAYERLAATA</sequence>
<dbReference type="EMBL" id="NIDE01000005">
    <property type="protein sequence ID" value="OWK42244.1"/>
    <property type="molecule type" value="Genomic_DNA"/>
</dbReference>
<dbReference type="OrthoDB" id="272039at2"/>
<accession>A0A225DRI1</accession>
<dbReference type="Proteomes" id="UP000214646">
    <property type="component" value="Unassembled WGS sequence"/>
</dbReference>
<dbReference type="Pfam" id="PF13559">
    <property type="entry name" value="DUF4129"/>
    <property type="match status" value="1"/>
</dbReference>
<name>A0A225DRI1_9BACT</name>
<evidence type="ECO:0000256" key="1">
    <source>
        <dbReference type="SAM" id="Phobius"/>
    </source>
</evidence>
<comment type="caution">
    <text evidence="3">The sequence shown here is derived from an EMBL/GenBank/DDBJ whole genome shotgun (WGS) entry which is preliminary data.</text>
</comment>
<dbReference type="InterPro" id="IPR025403">
    <property type="entry name" value="TgpA-like_C"/>
</dbReference>